<evidence type="ECO:0000256" key="4">
    <source>
        <dbReference type="ARBA" id="ARBA00023295"/>
    </source>
</evidence>
<dbReference type="PANTHER" id="PTHR47700:SF2">
    <property type="entry name" value="CHITINASE"/>
    <property type="match status" value="1"/>
</dbReference>
<feature type="compositionally biased region" description="Basic residues" evidence="5">
    <location>
        <begin position="217"/>
        <end position="229"/>
    </location>
</feature>
<dbReference type="SUPFAM" id="SSF54556">
    <property type="entry name" value="Chitinase insertion domain"/>
    <property type="match status" value="1"/>
</dbReference>
<dbReference type="Gene3D" id="3.10.50.10">
    <property type="match status" value="1"/>
</dbReference>
<dbReference type="Proteomes" id="UP001610335">
    <property type="component" value="Unassembled WGS sequence"/>
</dbReference>
<dbReference type="EMBL" id="JBFXLS010000123">
    <property type="protein sequence ID" value="KAL2814551.1"/>
    <property type="molecule type" value="Genomic_DNA"/>
</dbReference>
<dbReference type="EC" id="3.2.1.14" evidence="1"/>
<proteinExistence type="predicted"/>
<dbReference type="SMART" id="SM00636">
    <property type="entry name" value="Glyco_18"/>
    <property type="match status" value="1"/>
</dbReference>
<feature type="region of interest" description="Disordered" evidence="5">
    <location>
        <begin position="193"/>
        <end position="231"/>
    </location>
</feature>
<keyword evidence="4" id="KW-0326">Glycosidase</keyword>
<protein>
    <recommendedName>
        <fullName evidence="1">chitinase</fullName>
        <ecNumber evidence="1">3.2.1.14</ecNumber>
    </recommendedName>
</protein>
<feature type="compositionally biased region" description="Low complexity" evidence="5">
    <location>
        <begin position="193"/>
        <end position="208"/>
    </location>
</feature>
<evidence type="ECO:0000256" key="2">
    <source>
        <dbReference type="ARBA" id="ARBA00022669"/>
    </source>
</evidence>
<dbReference type="Gene3D" id="3.20.20.80">
    <property type="entry name" value="Glycosidases"/>
    <property type="match status" value="2"/>
</dbReference>
<keyword evidence="4" id="KW-0378">Hydrolase</keyword>
<dbReference type="PROSITE" id="PS51782">
    <property type="entry name" value="LYSM"/>
    <property type="match status" value="2"/>
</dbReference>
<name>A0ABR4HGE4_9EURO</name>
<evidence type="ECO:0000313" key="8">
    <source>
        <dbReference type="Proteomes" id="UP001610335"/>
    </source>
</evidence>
<accession>A0ABR4HGE4</accession>
<gene>
    <name evidence="7" type="ORF">BDW59DRAFT_167109</name>
</gene>
<keyword evidence="3" id="KW-0843">Virulence</keyword>
<dbReference type="Gene3D" id="3.10.350.10">
    <property type="entry name" value="LysM domain"/>
    <property type="match status" value="2"/>
</dbReference>
<dbReference type="SUPFAM" id="SSF51445">
    <property type="entry name" value="(Trans)glycosidases"/>
    <property type="match status" value="1"/>
</dbReference>
<sequence length="744" mass="79686">MLLDLPLSTPSDKPTGMHVCTANLNAYINWTKAANYCAASDNMGNATSPVKLSWDVGNGKGNATKAVTALEQLYAYELMNPSPCNETINFAYSDGVAVGLYTGAGLHGQSVLVPVLKDLVKYVLNDGLPETLVAQRCGNSTARYSMGIFVSTTGDLTAAQKAVQAWRNNSCVASLEQTKTWIDITFPIPMYSQSSSNPTTTNSTTRSSRQVRDAHSHGHPHGYSHTHLHRRDDSSTCSTVQVVSGDTCATLATECGITAAEFTTYNPSFTLCSSLTVGQHVCCSSGTLPDFSPQPDDDDNCYSYLVKEGDTCAALAAEYDLTVDEIESYNTDIWGWTGCDRVLTGAYLCLSEGWPPMPGIISNAVCGPQANGTATVPHGTDLSTLNPSPGTAANGTNGCISNCGTDIIQSGAPDESFKVGYFEGYDLSRPCIQTRITDMDLSPYTHIHMSFATLNSDFSFNISTIKEQMADFAVLDGVKRIISVGGWDFSTNPSTYTIFRNAVSASANREALVILWDWNNTSVDPGCPAGDCLRSHVNLTETLSAMSMITKAGVSANKVVLGVSSYARSFEMTEPGCYTEMCTYTGPESGAVPGECTQTAGYISDAELAAIAEEEDDWAAYMDDDVMASRAQLYSQLNFGGIADWAIDLQTANGTGGSSAIPTVTAKAGVTLVWPPLSLSTTITITFPAWPTHVTYTSTVTKTLTWADAETLTYRSYSHIDVPTMIDIEPLTTDAIPVWYQQPT</sequence>
<evidence type="ECO:0000259" key="6">
    <source>
        <dbReference type="PROSITE" id="PS51782"/>
    </source>
</evidence>
<evidence type="ECO:0000256" key="3">
    <source>
        <dbReference type="ARBA" id="ARBA00023026"/>
    </source>
</evidence>
<comment type="caution">
    <text evidence="7">The sequence shown here is derived from an EMBL/GenBank/DDBJ whole genome shotgun (WGS) entry which is preliminary data.</text>
</comment>
<dbReference type="InterPro" id="IPR036779">
    <property type="entry name" value="LysM_dom_sf"/>
</dbReference>
<keyword evidence="8" id="KW-1185">Reference proteome</keyword>
<dbReference type="SUPFAM" id="SSF54106">
    <property type="entry name" value="LysM domain"/>
    <property type="match status" value="2"/>
</dbReference>
<dbReference type="InterPro" id="IPR029070">
    <property type="entry name" value="Chitinase_insertion_sf"/>
</dbReference>
<dbReference type="InterPro" id="IPR053214">
    <property type="entry name" value="LysM12-like"/>
</dbReference>
<feature type="domain" description="LysM" evidence="6">
    <location>
        <begin position="238"/>
        <end position="283"/>
    </location>
</feature>
<dbReference type="InterPro" id="IPR018392">
    <property type="entry name" value="LysM"/>
</dbReference>
<dbReference type="InterPro" id="IPR017853">
    <property type="entry name" value="GH"/>
</dbReference>
<keyword evidence="2" id="KW-0147">Chitin-binding</keyword>
<dbReference type="InterPro" id="IPR011583">
    <property type="entry name" value="Chitinase_II/V-like_cat"/>
</dbReference>
<organism evidence="7 8">
    <name type="scientific">Aspergillus cavernicola</name>
    <dbReference type="NCBI Taxonomy" id="176166"/>
    <lineage>
        <taxon>Eukaryota</taxon>
        <taxon>Fungi</taxon>
        <taxon>Dikarya</taxon>
        <taxon>Ascomycota</taxon>
        <taxon>Pezizomycotina</taxon>
        <taxon>Eurotiomycetes</taxon>
        <taxon>Eurotiomycetidae</taxon>
        <taxon>Eurotiales</taxon>
        <taxon>Aspergillaceae</taxon>
        <taxon>Aspergillus</taxon>
        <taxon>Aspergillus subgen. Nidulantes</taxon>
    </lineage>
</organism>
<dbReference type="SMART" id="SM00257">
    <property type="entry name" value="LysM"/>
    <property type="match status" value="2"/>
</dbReference>
<feature type="domain" description="LysM" evidence="6">
    <location>
        <begin position="302"/>
        <end position="350"/>
    </location>
</feature>
<dbReference type="PANTHER" id="PTHR47700">
    <property type="entry name" value="V CHITINASE, PUTATIVE (AFU_ORTHOLOGUE AFUA_6G13720)-RELATED"/>
    <property type="match status" value="1"/>
</dbReference>
<evidence type="ECO:0000256" key="5">
    <source>
        <dbReference type="SAM" id="MobiDB-lite"/>
    </source>
</evidence>
<dbReference type="Pfam" id="PF01476">
    <property type="entry name" value="LysM"/>
    <property type="match status" value="2"/>
</dbReference>
<evidence type="ECO:0000313" key="7">
    <source>
        <dbReference type="EMBL" id="KAL2814551.1"/>
    </source>
</evidence>
<dbReference type="CDD" id="cd00118">
    <property type="entry name" value="LysM"/>
    <property type="match status" value="1"/>
</dbReference>
<reference evidence="7 8" key="1">
    <citation type="submission" date="2024-07" db="EMBL/GenBank/DDBJ databases">
        <title>Section-level genome sequencing and comparative genomics of Aspergillus sections Usti and Cavernicolus.</title>
        <authorList>
            <consortium name="Lawrence Berkeley National Laboratory"/>
            <person name="Nybo J.L."/>
            <person name="Vesth T.C."/>
            <person name="Theobald S."/>
            <person name="Frisvad J.C."/>
            <person name="Larsen T.O."/>
            <person name="Kjaerboelling I."/>
            <person name="Rothschild-Mancinelli K."/>
            <person name="Lyhne E.K."/>
            <person name="Kogle M.E."/>
            <person name="Barry K."/>
            <person name="Clum A."/>
            <person name="Na H."/>
            <person name="Ledsgaard L."/>
            <person name="Lin J."/>
            <person name="Lipzen A."/>
            <person name="Kuo A."/>
            <person name="Riley R."/>
            <person name="Mondo S."/>
            <person name="LaButti K."/>
            <person name="Haridas S."/>
            <person name="Pangalinan J."/>
            <person name="Salamov A.A."/>
            <person name="Simmons B.A."/>
            <person name="Magnuson J.K."/>
            <person name="Chen J."/>
            <person name="Drula E."/>
            <person name="Henrissat B."/>
            <person name="Wiebenga A."/>
            <person name="Lubbers R.J."/>
            <person name="Gomes A.C."/>
            <person name="Makela M.R."/>
            <person name="Stajich J."/>
            <person name="Grigoriev I.V."/>
            <person name="Mortensen U.H."/>
            <person name="De vries R.P."/>
            <person name="Baker S.E."/>
            <person name="Andersen M.R."/>
        </authorList>
    </citation>
    <scope>NUCLEOTIDE SEQUENCE [LARGE SCALE GENOMIC DNA]</scope>
    <source>
        <strain evidence="7 8">CBS 600.67</strain>
    </source>
</reference>
<evidence type="ECO:0000256" key="1">
    <source>
        <dbReference type="ARBA" id="ARBA00012729"/>
    </source>
</evidence>